<dbReference type="Gene3D" id="3.40.228.10">
    <property type="entry name" value="Dimethylsulfoxide Reductase, domain 2"/>
    <property type="match status" value="1"/>
</dbReference>
<keyword evidence="4" id="KW-0408">Iron</keyword>
<dbReference type="InterPro" id="IPR050123">
    <property type="entry name" value="Prok_molybdopt-oxidoreductase"/>
</dbReference>
<dbReference type="InterPro" id="IPR006657">
    <property type="entry name" value="MoPterin_dinucl-bd_dom"/>
</dbReference>
<keyword evidence="3 7" id="KW-0560">Oxidoreductase</keyword>
<dbReference type="InterPro" id="IPR006656">
    <property type="entry name" value="Mopterin_OxRdtase"/>
</dbReference>
<evidence type="ECO:0000256" key="2">
    <source>
        <dbReference type="ARBA" id="ARBA00022723"/>
    </source>
</evidence>
<accession>A0A6M4GU96</accession>
<dbReference type="GO" id="GO:0051539">
    <property type="term" value="F:4 iron, 4 sulfur cluster binding"/>
    <property type="evidence" value="ECO:0007669"/>
    <property type="project" value="UniProtKB-KW"/>
</dbReference>
<evidence type="ECO:0000256" key="3">
    <source>
        <dbReference type="ARBA" id="ARBA00023002"/>
    </source>
</evidence>
<dbReference type="InterPro" id="IPR006963">
    <property type="entry name" value="Mopterin_OxRdtase_4Fe-4S_dom"/>
</dbReference>
<dbReference type="Pfam" id="PF01568">
    <property type="entry name" value="Molydop_binding"/>
    <property type="match status" value="1"/>
</dbReference>
<proteinExistence type="predicted"/>
<dbReference type="SUPFAM" id="SSF50692">
    <property type="entry name" value="ADC-like"/>
    <property type="match status" value="1"/>
</dbReference>
<evidence type="ECO:0000259" key="6">
    <source>
        <dbReference type="PROSITE" id="PS51669"/>
    </source>
</evidence>
<feature type="domain" description="4Fe-4S Mo/W bis-MGD-type" evidence="6">
    <location>
        <begin position="10"/>
        <end position="66"/>
    </location>
</feature>
<dbReference type="AlphaFoldDB" id="A0A6M4GU96"/>
<dbReference type="SMART" id="SM00926">
    <property type="entry name" value="Molybdop_Fe4S4"/>
    <property type="match status" value="1"/>
</dbReference>
<dbReference type="Gene3D" id="2.40.40.20">
    <property type="match status" value="1"/>
</dbReference>
<evidence type="ECO:0000256" key="5">
    <source>
        <dbReference type="ARBA" id="ARBA00023014"/>
    </source>
</evidence>
<dbReference type="Pfam" id="PF04879">
    <property type="entry name" value="Molybdop_Fe4S4"/>
    <property type="match status" value="1"/>
</dbReference>
<evidence type="ECO:0000313" key="7">
    <source>
        <dbReference type="EMBL" id="QJR10602.1"/>
    </source>
</evidence>
<dbReference type="GO" id="GO:0046872">
    <property type="term" value="F:metal ion binding"/>
    <property type="evidence" value="ECO:0007669"/>
    <property type="project" value="UniProtKB-KW"/>
</dbReference>
<dbReference type="InterPro" id="IPR009010">
    <property type="entry name" value="Asp_de-COase-like_dom_sf"/>
</dbReference>
<evidence type="ECO:0000256" key="1">
    <source>
        <dbReference type="ARBA" id="ARBA00022485"/>
    </source>
</evidence>
<dbReference type="EC" id="1.17.1.9" evidence="7"/>
<dbReference type="Proteomes" id="UP000501534">
    <property type="component" value="Chromosome"/>
</dbReference>
<dbReference type="GO" id="GO:0043546">
    <property type="term" value="F:molybdopterin cofactor binding"/>
    <property type="evidence" value="ECO:0007669"/>
    <property type="project" value="InterPro"/>
</dbReference>
<dbReference type="Pfam" id="PF00384">
    <property type="entry name" value="Molybdopterin"/>
    <property type="match status" value="1"/>
</dbReference>
<reference evidence="7 8" key="1">
    <citation type="submission" date="2020-04" db="EMBL/GenBank/DDBJ databases">
        <title>Usitatibacter rugosus gen. nov., sp. nov. and Usitatibacter palustris sp. nov., novel members of Usitatibacteraceae fam. nov. within the order Nitrosomonadales isolated from soil.</title>
        <authorList>
            <person name="Huber K.J."/>
            <person name="Neumann-Schaal M."/>
            <person name="Geppert A."/>
            <person name="Luckner M."/>
            <person name="Wanner G."/>
            <person name="Overmann J."/>
        </authorList>
    </citation>
    <scope>NUCLEOTIDE SEQUENCE [LARGE SCALE GENOMIC DNA]</scope>
    <source>
        <strain evidence="7 8">0125_3</strain>
    </source>
</reference>
<keyword evidence="5" id="KW-0411">Iron-sulfur</keyword>
<gene>
    <name evidence="7" type="ORF">DSM104443_01666</name>
</gene>
<dbReference type="RefSeq" id="WP_171091241.1">
    <property type="nucleotide sequence ID" value="NZ_CP053069.1"/>
</dbReference>
<keyword evidence="2" id="KW-0479">Metal-binding</keyword>
<dbReference type="GO" id="GO:0016020">
    <property type="term" value="C:membrane"/>
    <property type="evidence" value="ECO:0007669"/>
    <property type="project" value="TreeGrafter"/>
</dbReference>
<dbReference type="GO" id="GO:0008863">
    <property type="term" value="F:formate dehydrogenase (NAD+) activity"/>
    <property type="evidence" value="ECO:0007669"/>
    <property type="project" value="UniProtKB-EC"/>
</dbReference>
<dbReference type="PANTHER" id="PTHR43105">
    <property type="entry name" value="RESPIRATORY NITRATE REDUCTASE"/>
    <property type="match status" value="1"/>
</dbReference>
<dbReference type="PROSITE" id="PS51669">
    <property type="entry name" value="4FE4S_MOW_BIS_MGD"/>
    <property type="match status" value="1"/>
</dbReference>
<evidence type="ECO:0000256" key="4">
    <source>
        <dbReference type="ARBA" id="ARBA00023004"/>
    </source>
</evidence>
<name>A0A6M4GU96_9PROT</name>
<keyword evidence="1" id="KW-0004">4Fe-4S</keyword>
<dbReference type="EMBL" id="CP053069">
    <property type="protein sequence ID" value="QJR10602.1"/>
    <property type="molecule type" value="Genomic_DNA"/>
</dbReference>
<dbReference type="PANTHER" id="PTHR43105:SF9">
    <property type="entry name" value="NADPH-FE(3+) OXIDOREDUCTASE SUBUNIT ALPHA"/>
    <property type="match status" value="1"/>
</dbReference>
<organism evidence="7 8">
    <name type="scientific">Usitatibacter rugosus</name>
    <dbReference type="NCBI Taxonomy" id="2732067"/>
    <lineage>
        <taxon>Bacteria</taxon>
        <taxon>Pseudomonadati</taxon>
        <taxon>Pseudomonadota</taxon>
        <taxon>Betaproteobacteria</taxon>
        <taxon>Nitrosomonadales</taxon>
        <taxon>Usitatibacteraceae</taxon>
        <taxon>Usitatibacter</taxon>
    </lineage>
</organism>
<keyword evidence="8" id="KW-1185">Reference proteome</keyword>
<dbReference type="Gene3D" id="3.40.50.740">
    <property type="match status" value="1"/>
</dbReference>
<dbReference type="GO" id="GO:1990204">
    <property type="term" value="C:oxidoreductase complex"/>
    <property type="evidence" value="ECO:0007669"/>
    <property type="project" value="UniProtKB-ARBA"/>
</dbReference>
<sequence>MPDDRPETEAKTTYRACHLCEAICGLEIRTRGEEIVSVKGDKDDPFSRGHVCPKAVALIDIHHDPDRLRTPMRRQGSEWEPMAWDEAIDLVAHRFAAIQKTHGPNALGIYLGNPNAHHVGSILNAPAMIRALQTRNRFSATSVDQLPHHVVAREMFGHMFMLPIPDIDQTAYWLMLGANPLASNGSLMTVPDVAKRLKAIRDRGGKVVVIDPVRTDTAEVATRHHFIRPGTDAAFLLALVNAVLELGPPRVERYGDKLGGLEAALAAIRAFGVEEAVACTGISATEVRTIARELRDASSAVVYGRMGVSTQPFGTVCQWLIQVLNIVTGNLDAVGGAMPTLPAVAMTGPGTRPGNWGKSKSRVGGRPIFGGELPAAAMSEEIETPGEGQIRAMLTMAGNPVSSTPNGRRLDRAFAGLEFMASIDIYINETTRHAHVILPPASMLAHENYDVVFNAFAVRNVARYNAPVFAKPADAKFDWEIYNALGAAYAKAAGVEYKAMPPPSVLVGMALKQGPQKDKVSMESLKDAPHGVDLGALAPSLMQRLETPDGKIACAPEAFVADLQRVNAELLGDKPGGLKLVGRRHLRSNNSWMHNSHRLTKGPRRDQLWIHPDDAAARGIEDGGQVALASRVGEVRVTAKVTDRVMPDTVCLPHGFGQATPGTRLANASLVLGASYNDVSDEEGVDALSGNAAPNALPVTARKG</sequence>
<dbReference type="GO" id="GO:0045333">
    <property type="term" value="P:cellular respiration"/>
    <property type="evidence" value="ECO:0007669"/>
    <property type="project" value="UniProtKB-ARBA"/>
</dbReference>
<dbReference type="SUPFAM" id="SSF53706">
    <property type="entry name" value="Formate dehydrogenase/DMSO reductase, domains 1-3"/>
    <property type="match status" value="1"/>
</dbReference>
<dbReference type="KEGG" id="uru:DSM104443_01666"/>
<evidence type="ECO:0000313" key="8">
    <source>
        <dbReference type="Proteomes" id="UP000501534"/>
    </source>
</evidence>
<dbReference type="Gene3D" id="2.20.25.90">
    <property type="entry name" value="ADC-like domains"/>
    <property type="match status" value="1"/>
</dbReference>
<protein>
    <submittedName>
        <fullName evidence="7">Formate dehydrogenase</fullName>
        <ecNumber evidence="7">1.17.1.9</ecNumber>
    </submittedName>
</protein>